<gene>
    <name evidence="1" type="ORF">CTRU02_202280</name>
</gene>
<name>A0ACC3ZJV6_COLTU</name>
<evidence type="ECO:0000313" key="2">
    <source>
        <dbReference type="Proteomes" id="UP000805649"/>
    </source>
</evidence>
<dbReference type="EMBL" id="VUJX02000001">
    <property type="protein sequence ID" value="KAL0944394.1"/>
    <property type="molecule type" value="Genomic_DNA"/>
</dbReference>
<protein>
    <submittedName>
        <fullName evidence="1">3-hydroxybenzoate 6-hydroxylase 1</fullName>
    </submittedName>
</protein>
<dbReference type="Proteomes" id="UP000805649">
    <property type="component" value="Unassembled WGS sequence"/>
</dbReference>
<comment type="caution">
    <text evidence="1">The sequence shown here is derived from an EMBL/GenBank/DDBJ whole genome shotgun (WGS) entry which is preliminary data.</text>
</comment>
<keyword evidence="2" id="KW-1185">Reference proteome</keyword>
<proteinExistence type="predicted"/>
<sequence length="471" mass="51605">MTITDGPVELNSSVCYASEAYYGSLPERMSDPKDLKIAVIGAGMGGLGCALALAKKGFKHVDVYETASTLGFVGAGIQMPPNVVRTLDRLGCWPEIEKEATDVKGSSIRQGSTNVELAHVDMPNIRELYGYPHCNGHRSSLAGRLYDACKKESAVKFHFATSLTAVNSFDPKPNFTVQPRDGEAYSVESDVLLACDGIKSTVRSALLTALGAEGLEEETGQAAYRIMLTREQMAHDPELLALLDSDDVIRWIGEKRHIIAYPVSSHSIYNLSTTQPDSNFAAATNATYTTKGSKSAMLEVFHDFCPLVHRMLNLVPDGQVCEWRLRMHKPLPSWVHTDGPVALLGDACHPTLPHLSQGAAMAIEDGSVVAEVLSRAPDTSPQTLRRCLKAYELSRREWCSQLVNMAFLSGKQLHLGEGKAKEERDRMFAEHKSAGAVPDKWASPDVQKMIYSNDCVANIQRDFDELYKSLA</sequence>
<evidence type="ECO:0000313" key="1">
    <source>
        <dbReference type="EMBL" id="KAL0944394.1"/>
    </source>
</evidence>
<reference evidence="1 2" key="1">
    <citation type="journal article" date="2020" name="Phytopathology">
        <title>Genome Sequence Resources of Colletotrichum truncatum, C. plurivorum, C. musicola, and C. sojae: Four Species Pathogenic to Soybean (Glycine max).</title>
        <authorList>
            <person name="Rogerio F."/>
            <person name="Boufleur T.R."/>
            <person name="Ciampi-Guillardi M."/>
            <person name="Sukno S.A."/>
            <person name="Thon M.R."/>
            <person name="Massola Junior N.S."/>
            <person name="Baroncelli R."/>
        </authorList>
    </citation>
    <scope>NUCLEOTIDE SEQUENCE [LARGE SCALE GENOMIC DNA]</scope>
    <source>
        <strain evidence="1 2">CMES1059</strain>
    </source>
</reference>
<accession>A0ACC3ZJV6</accession>
<organism evidence="1 2">
    <name type="scientific">Colletotrichum truncatum</name>
    <name type="common">Anthracnose fungus</name>
    <name type="synonym">Colletotrichum capsici</name>
    <dbReference type="NCBI Taxonomy" id="5467"/>
    <lineage>
        <taxon>Eukaryota</taxon>
        <taxon>Fungi</taxon>
        <taxon>Dikarya</taxon>
        <taxon>Ascomycota</taxon>
        <taxon>Pezizomycotina</taxon>
        <taxon>Sordariomycetes</taxon>
        <taxon>Hypocreomycetidae</taxon>
        <taxon>Glomerellales</taxon>
        <taxon>Glomerellaceae</taxon>
        <taxon>Colletotrichum</taxon>
        <taxon>Colletotrichum truncatum species complex</taxon>
    </lineage>
</organism>